<comment type="function">
    <text evidence="1">Involved in the assembly process of the P-ring formation. It may associate with FlgF on the rod constituting a structure essential for the P-ring assembly or may act as a modulator protein for the P-ring assembly.</text>
</comment>
<dbReference type="InterPro" id="IPR039246">
    <property type="entry name" value="Flagellar_FlgA"/>
</dbReference>
<evidence type="ECO:0000313" key="4">
    <source>
        <dbReference type="Proteomes" id="UP001139095"/>
    </source>
</evidence>
<dbReference type="Pfam" id="PF13144">
    <property type="entry name" value="ChapFlgA"/>
    <property type="match status" value="1"/>
</dbReference>
<dbReference type="Gene3D" id="2.30.30.760">
    <property type="match status" value="1"/>
</dbReference>
<dbReference type="EMBL" id="JAJATW010000025">
    <property type="protein sequence ID" value="MCB5162844.1"/>
    <property type="molecule type" value="Genomic_DNA"/>
</dbReference>
<sequence>MLTTRLIVAFFVITSTSVFALDTEEQINQFIEQVEKPRLIALYPDAEIEISLNNLAALNYLPTCQSETLEIRNQRPGTTRRTNYEIRCDMPVWKSYIPITQSIKISAIRARTPINRGQEINLTNTDIGEVEVSGLRGHVYTEKNPPYGLIASRNLRINTFITDNLTDQPNLIIKGDAILITASSGNIVVKMNGVALENGTAGQQIRVKNTSSDRIVYAKVVSSSEVLVNY</sequence>
<comment type="subcellular location">
    <subcellularLocation>
        <location evidence="1">Periplasm</location>
    </subcellularLocation>
</comment>
<keyword evidence="1" id="KW-0732">Signal</keyword>
<accession>A0A9X1IPU7</accession>
<dbReference type="RefSeq" id="WP_226755191.1">
    <property type="nucleotide sequence ID" value="NZ_JAJATW010000025.1"/>
</dbReference>
<evidence type="ECO:0000313" key="3">
    <source>
        <dbReference type="EMBL" id="MCB5162844.1"/>
    </source>
</evidence>
<dbReference type="CDD" id="cd11614">
    <property type="entry name" value="SAF_CpaB_FlgA_like"/>
    <property type="match status" value="1"/>
</dbReference>
<comment type="similarity">
    <text evidence="1">Belongs to the FlgA family.</text>
</comment>
<keyword evidence="3" id="KW-0966">Cell projection</keyword>
<keyword evidence="1" id="KW-0574">Periplasm</keyword>
<feature type="domain" description="Flagella basal body P-ring formation protein FlgA SAF" evidence="2">
    <location>
        <begin position="110"/>
        <end position="228"/>
    </location>
</feature>
<dbReference type="GO" id="GO:0042597">
    <property type="term" value="C:periplasmic space"/>
    <property type="evidence" value="ECO:0007669"/>
    <property type="project" value="UniProtKB-SubCell"/>
</dbReference>
<feature type="chain" id="PRO_5041012219" description="Flagella basal body P-ring formation protein FlgA" evidence="1">
    <location>
        <begin position="21"/>
        <end position="230"/>
    </location>
</feature>
<protein>
    <recommendedName>
        <fullName evidence="1">Flagella basal body P-ring formation protein FlgA</fullName>
    </recommendedName>
</protein>
<name>A0A9X1IPU7_9GAMM</name>
<dbReference type="AlphaFoldDB" id="A0A9X1IPU7"/>
<comment type="caution">
    <text evidence="3">The sequence shown here is derived from an EMBL/GenBank/DDBJ whole genome shotgun (WGS) entry which is preliminary data.</text>
</comment>
<proteinExistence type="inferred from homology"/>
<reference evidence="3" key="1">
    <citation type="submission" date="2021-10" db="EMBL/GenBank/DDBJ databases">
        <title>Marinomonas pontica sp. nov., isolated from the Black Sea.</title>
        <authorList>
            <person name="Zhao L.-H."/>
            <person name="Xue J.-H."/>
        </authorList>
    </citation>
    <scope>NUCLEOTIDE SEQUENCE</scope>
    <source>
        <strain evidence="3">E8</strain>
    </source>
</reference>
<dbReference type="Proteomes" id="UP001139095">
    <property type="component" value="Unassembled WGS sequence"/>
</dbReference>
<keyword evidence="1" id="KW-1005">Bacterial flagellum biogenesis</keyword>
<dbReference type="Gene3D" id="3.90.1210.10">
    <property type="entry name" value="Antifreeze-like/N-acetylneuraminic acid synthase C-terminal domain"/>
    <property type="match status" value="1"/>
</dbReference>
<evidence type="ECO:0000259" key="2">
    <source>
        <dbReference type="Pfam" id="PF13144"/>
    </source>
</evidence>
<keyword evidence="3" id="KW-0282">Flagellum</keyword>
<dbReference type="PANTHER" id="PTHR36307">
    <property type="entry name" value="FLAGELLA BASAL BODY P-RING FORMATION PROTEIN FLGA"/>
    <property type="match status" value="1"/>
</dbReference>
<dbReference type="PANTHER" id="PTHR36307:SF1">
    <property type="entry name" value="FLAGELLA BASAL BODY P-RING FORMATION PROTEIN FLGA"/>
    <property type="match status" value="1"/>
</dbReference>
<keyword evidence="3" id="KW-0969">Cilium</keyword>
<dbReference type="InterPro" id="IPR017585">
    <property type="entry name" value="SAF_FlgA"/>
</dbReference>
<feature type="signal peptide" evidence="1">
    <location>
        <begin position="1"/>
        <end position="20"/>
    </location>
</feature>
<evidence type="ECO:0000256" key="1">
    <source>
        <dbReference type="RuleBase" id="RU362063"/>
    </source>
</evidence>
<dbReference type="GO" id="GO:0044780">
    <property type="term" value="P:bacterial-type flagellum assembly"/>
    <property type="evidence" value="ECO:0007669"/>
    <property type="project" value="InterPro"/>
</dbReference>
<gene>
    <name evidence="3" type="primary">flgA</name>
    <name evidence="3" type="ORF">LG368_13175</name>
</gene>
<keyword evidence="4" id="KW-1185">Reference proteome</keyword>
<dbReference type="NCBIfam" id="TIGR03170">
    <property type="entry name" value="flgA_cterm"/>
    <property type="match status" value="1"/>
</dbReference>
<organism evidence="3 4">
    <name type="scientific">Marinomonas algarum</name>
    <dbReference type="NCBI Taxonomy" id="2883105"/>
    <lineage>
        <taxon>Bacteria</taxon>
        <taxon>Pseudomonadati</taxon>
        <taxon>Pseudomonadota</taxon>
        <taxon>Gammaproteobacteria</taxon>
        <taxon>Oceanospirillales</taxon>
        <taxon>Oceanospirillaceae</taxon>
        <taxon>Marinomonas</taxon>
    </lineage>
</organism>